<evidence type="ECO:0000256" key="5">
    <source>
        <dbReference type="SAM" id="SignalP"/>
    </source>
</evidence>
<evidence type="ECO:0000313" key="6">
    <source>
        <dbReference type="EMBL" id="GGK50976.1"/>
    </source>
</evidence>
<dbReference type="PANTHER" id="PTHR33376:SF4">
    <property type="entry name" value="SIALIC ACID-BINDING PERIPLASMIC PROTEIN SIAP"/>
    <property type="match status" value="1"/>
</dbReference>
<dbReference type="GO" id="GO:0030288">
    <property type="term" value="C:outer membrane-bounded periplasmic space"/>
    <property type="evidence" value="ECO:0007669"/>
    <property type="project" value="InterPro"/>
</dbReference>
<organism evidence="6 7">
    <name type="scientific">Salinarimonas ramus</name>
    <dbReference type="NCBI Taxonomy" id="690164"/>
    <lineage>
        <taxon>Bacteria</taxon>
        <taxon>Pseudomonadati</taxon>
        <taxon>Pseudomonadota</taxon>
        <taxon>Alphaproteobacteria</taxon>
        <taxon>Hyphomicrobiales</taxon>
        <taxon>Salinarimonadaceae</taxon>
        <taxon>Salinarimonas</taxon>
    </lineage>
</organism>
<dbReference type="InterPro" id="IPR004682">
    <property type="entry name" value="TRAP_DctP"/>
</dbReference>
<gene>
    <name evidence="6" type="ORF">GCM10011322_42580</name>
</gene>
<keyword evidence="3" id="KW-0813">Transport</keyword>
<dbReference type="RefSeq" id="WP_188915294.1">
    <property type="nucleotide sequence ID" value="NZ_BMMF01000015.1"/>
</dbReference>
<dbReference type="NCBIfam" id="NF037995">
    <property type="entry name" value="TRAP_S1"/>
    <property type="match status" value="1"/>
</dbReference>
<accession>A0A917V915</accession>
<evidence type="ECO:0000313" key="7">
    <source>
        <dbReference type="Proteomes" id="UP000600449"/>
    </source>
</evidence>
<evidence type="ECO:0000256" key="4">
    <source>
        <dbReference type="ARBA" id="ARBA00022729"/>
    </source>
</evidence>
<name>A0A917V915_9HYPH</name>
<keyword evidence="4 5" id="KW-0732">Signal</keyword>
<feature type="chain" id="PRO_5037703324" evidence="5">
    <location>
        <begin position="27"/>
        <end position="325"/>
    </location>
</feature>
<dbReference type="InterPro" id="IPR018389">
    <property type="entry name" value="DctP_fam"/>
</dbReference>
<dbReference type="InterPro" id="IPR038404">
    <property type="entry name" value="TRAP_DctP_sf"/>
</dbReference>
<protein>
    <submittedName>
        <fullName evidence="6">C4-dicarboxylate ABC transporter</fullName>
    </submittedName>
</protein>
<sequence>MKTAKKALSISAITLAAILGTQAASAQEITLRAGHTNVTGSIQDMGMQRLRDLLEEKTGGRATIEIFPNGQIGDEAQLVEGVLLGTVDMAMTSNALLSNVVTDLRVLDMPFMFESIDALSEALEGPAKPLMVEAASDAGYQIIGSYSSGIRHMMTSRPIETIDDLANMKIRTMQQPMHVEAFRTYGANPTPMAYSELYGALQSGVVDGAEGATSDYNAQRFYEVADHFSLVGWINMTAHIFMNKAQFDALPEDVQTALLEAGAESAVWQRTYVVEQEQPLLAELREKGVTIVEPDVAPFREASMPLYERFLETDTQRALFEALSQ</sequence>
<dbReference type="Proteomes" id="UP000600449">
    <property type="component" value="Unassembled WGS sequence"/>
</dbReference>
<comment type="subcellular location">
    <subcellularLocation>
        <location evidence="1">Cell envelope</location>
    </subcellularLocation>
</comment>
<evidence type="ECO:0000256" key="2">
    <source>
        <dbReference type="ARBA" id="ARBA00009023"/>
    </source>
</evidence>
<dbReference type="Pfam" id="PF03480">
    <property type="entry name" value="DctP"/>
    <property type="match status" value="1"/>
</dbReference>
<reference evidence="6 7" key="1">
    <citation type="journal article" date="2014" name="Int. J. Syst. Evol. Microbiol.">
        <title>Complete genome sequence of Corynebacterium casei LMG S-19264T (=DSM 44701T), isolated from a smear-ripened cheese.</title>
        <authorList>
            <consortium name="US DOE Joint Genome Institute (JGI-PGF)"/>
            <person name="Walter F."/>
            <person name="Albersmeier A."/>
            <person name="Kalinowski J."/>
            <person name="Ruckert C."/>
        </authorList>
    </citation>
    <scope>NUCLEOTIDE SEQUENCE [LARGE SCALE GENOMIC DNA]</scope>
    <source>
        <strain evidence="6 7">CGMCC 1.9161</strain>
    </source>
</reference>
<dbReference type="PANTHER" id="PTHR33376">
    <property type="match status" value="1"/>
</dbReference>
<proteinExistence type="inferred from homology"/>
<dbReference type="AlphaFoldDB" id="A0A917V915"/>
<evidence type="ECO:0000256" key="3">
    <source>
        <dbReference type="ARBA" id="ARBA00022448"/>
    </source>
</evidence>
<dbReference type="GO" id="GO:0055085">
    <property type="term" value="P:transmembrane transport"/>
    <property type="evidence" value="ECO:0007669"/>
    <property type="project" value="InterPro"/>
</dbReference>
<dbReference type="NCBIfam" id="TIGR00787">
    <property type="entry name" value="dctP"/>
    <property type="match status" value="1"/>
</dbReference>
<evidence type="ECO:0000256" key="1">
    <source>
        <dbReference type="ARBA" id="ARBA00004196"/>
    </source>
</evidence>
<dbReference type="PIRSF" id="PIRSF006470">
    <property type="entry name" value="DctB"/>
    <property type="match status" value="1"/>
</dbReference>
<feature type="signal peptide" evidence="5">
    <location>
        <begin position="1"/>
        <end position="26"/>
    </location>
</feature>
<dbReference type="CDD" id="cd13603">
    <property type="entry name" value="PBP2_TRAP_Siap_TeaA_like"/>
    <property type="match status" value="1"/>
</dbReference>
<comment type="caution">
    <text evidence="6">The sequence shown here is derived from an EMBL/GenBank/DDBJ whole genome shotgun (WGS) entry which is preliminary data.</text>
</comment>
<dbReference type="EMBL" id="BMMF01000015">
    <property type="protein sequence ID" value="GGK50976.1"/>
    <property type="molecule type" value="Genomic_DNA"/>
</dbReference>
<comment type="similarity">
    <text evidence="2">Belongs to the bacterial solute-binding protein 7 family.</text>
</comment>
<keyword evidence="7" id="KW-1185">Reference proteome</keyword>
<dbReference type="Gene3D" id="3.40.190.170">
    <property type="entry name" value="Bacterial extracellular solute-binding protein, family 7"/>
    <property type="match status" value="1"/>
</dbReference>